<gene>
    <name evidence="3" type="ORF">CSUB01_11595</name>
</gene>
<accession>A0A066X5K8</accession>
<comment type="caution">
    <text evidence="3">The sequence shown here is derived from an EMBL/GenBank/DDBJ whole genome shotgun (WGS) entry which is preliminary data.</text>
</comment>
<dbReference type="OMA" id="NQLHKLW"/>
<dbReference type="Proteomes" id="UP000027238">
    <property type="component" value="Unassembled WGS sequence"/>
</dbReference>
<dbReference type="STRING" id="1173701.A0A066X5K8"/>
<dbReference type="AlphaFoldDB" id="A0A066X5K8"/>
<feature type="compositionally biased region" description="Basic and acidic residues" evidence="1">
    <location>
        <begin position="482"/>
        <end position="518"/>
    </location>
</feature>
<name>A0A066X5K8_COLSU</name>
<organism evidence="3 4">
    <name type="scientific">Colletotrichum sublineola</name>
    <name type="common">Sorghum anthracnose fungus</name>
    <dbReference type="NCBI Taxonomy" id="1173701"/>
    <lineage>
        <taxon>Eukaryota</taxon>
        <taxon>Fungi</taxon>
        <taxon>Dikarya</taxon>
        <taxon>Ascomycota</taxon>
        <taxon>Pezizomycotina</taxon>
        <taxon>Sordariomycetes</taxon>
        <taxon>Hypocreomycetidae</taxon>
        <taxon>Glomerellales</taxon>
        <taxon>Glomerellaceae</taxon>
        <taxon>Colletotrichum</taxon>
        <taxon>Colletotrichum graminicola species complex</taxon>
    </lineage>
</organism>
<protein>
    <recommendedName>
        <fullName evidence="2">HNH nuclease domain-containing protein</fullName>
    </recommendedName>
</protein>
<feature type="region of interest" description="Disordered" evidence="1">
    <location>
        <begin position="467"/>
        <end position="518"/>
    </location>
</feature>
<feature type="domain" description="HNH nuclease" evidence="2">
    <location>
        <begin position="184"/>
        <end position="275"/>
    </location>
</feature>
<sequence>MDPNLPPLLSRATVDSLCHALRKKLENNGKLTRVTRRDVEMYERNFDIRVPRDMAGRVDYLDDNQATLGRRLEMMRSIQHTIQHNKEFMKIISYEPYKGILTSAKTWAVMLAMEWSELDALGQILRADNGAIKVNKLKDFLQACNNVGGLMWWMTDTPRSKKEEIWIRNETQRRATLERDGFRCVLTNSAVREVCHICPFWSLPRRHKIQSEVVMNLGHILGNELHDRLLASLNQRTPTGERTAPGNFDLLDSTANMITLSNQLHKLWDDGVFGLEPFHRRVDYVTADESVSQDKPGTGPSAVKRGAKAAESQPPHKRVVTKGGQTSEQTKNVIKEKPKYTIQLRFHWLPKTNLGGFGDSPPTLDADPRTMWKDWDHDNVRDNGHATPLENGHIITFTSMDKYEIPSWDLLTIQWLAFKLHRLSGAADINLYAPQKDQDDDEALAARVVQAKREATVTVAERLGVDPDELWANPQGPYYLDDNDHQKDGTAEESGEKKQETEEMEDLTRRTDKVTLSP</sequence>
<dbReference type="eggNOG" id="ENOG502RR5J">
    <property type="taxonomic scope" value="Eukaryota"/>
</dbReference>
<dbReference type="OrthoDB" id="5416097at2759"/>
<keyword evidence="4" id="KW-1185">Reference proteome</keyword>
<feature type="compositionally biased region" description="Polar residues" evidence="1">
    <location>
        <begin position="323"/>
        <end position="332"/>
    </location>
</feature>
<dbReference type="Pfam" id="PF13391">
    <property type="entry name" value="HNH_2"/>
    <property type="match status" value="1"/>
</dbReference>
<dbReference type="InterPro" id="IPR003615">
    <property type="entry name" value="HNH_nuc"/>
</dbReference>
<evidence type="ECO:0000313" key="3">
    <source>
        <dbReference type="EMBL" id="KDN62974.1"/>
    </source>
</evidence>
<proteinExistence type="predicted"/>
<evidence type="ECO:0000313" key="4">
    <source>
        <dbReference type="Proteomes" id="UP000027238"/>
    </source>
</evidence>
<dbReference type="HOGENOM" id="CLU_052196_0_0_1"/>
<dbReference type="EMBL" id="JMSE01001280">
    <property type="protein sequence ID" value="KDN62974.1"/>
    <property type="molecule type" value="Genomic_DNA"/>
</dbReference>
<reference evidence="4" key="1">
    <citation type="journal article" date="2014" name="Genome Announc.">
        <title>Draft genome sequence of Colletotrichum sublineola, a destructive pathogen of cultivated sorghum.</title>
        <authorList>
            <person name="Baroncelli R."/>
            <person name="Sanz-Martin J.M."/>
            <person name="Rech G.E."/>
            <person name="Sukno S.A."/>
            <person name="Thon M.R."/>
        </authorList>
    </citation>
    <scope>NUCLEOTIDE SEQUENCE [LARGE SCALE GENOMIC DNA]</scope>
    <source>
        <strain evidence="4">TX430BB</strain>
    </source>
</reference>
<evidence type="ECO:0000256" key="1">
    <source>
        <dbReference type="SAM" id="MobiDB-lite"/>
    </source>
</evidence>
<feature type="region of interest" description="Disordered" evidence="1">
    <location>
        <begin position="288"/>
        <end position="333"/>
    </location>
</feature>
<evidence type="ECO:0000259" key="2">
    <source>
        <dbReference type="Pfam" id="PF13391"/>
    </source>
</evidence>